<sequence length="50" mass="5603">MTGFAKKRKKNGIVILGLVTSTFVINTYICWSVFPVFTVGMGKIDTVTRY</sequence>
<organism evidence="2">
    <name type="scientific">marine metagenome</name>
    <dbReference type="NCBI Taxonomy" id="408172"/>
    <lineage>
        <taxon>unclassified sequences</taxon>
        <taxon>metagenomes</taxon>
        <taxon>ecological metagenomes</taxon>
    </lineage>
</organism>
<keyword evidence="1" id="KW-1133">Transmembrane helix</keyword>
<evidence type="ECO:0000313" key="2">
    <source>
        <dbReference type="EMBL" id="SVC40232.1"/>
    </source>
</evidence>
<feature type="transmembrane region" description="Helical" evidence="1">
    <location>
        <begin position="12"/>
        <end position="34"/>
    </location>
</feature>
<evidence type="ECO:0000256" key="1">
    <source>
        <dbReference type="SAM" id="Phobius"/>
    </source>
</evidence>
<dbReference type="AlphaFoldDB" id="A0A382LYT2"/>
<dbReference type="EMBL" id="UINC01089274">
    <property type="protein sequence ID" value="SVC40232.1"/>
    <property type="molecule type" value="Genomic_DNA"/>
</dbReference>
<keyword evidence="1" id="KW-0472">Membrane</keyword>
<protein>
    <submittedName>
        <fullName evidence="2">Uncharacterized protein</fullName>
    </submittedName>
</protein>
<name>A0A382LYT2_9ZZZZ</name>
<proteinExistence type="predicted"/>
<gene>
    <name evidence="2" type="ORF">METZ01_LOCUS293086</name>
</gene>
<accession>A0A382LYT2</accession>
<keyword evidence="1" id="KW-0812">Transmembrane</keyword>
<reference evidence="2" key="1">
    <citation type="submission" date="2018-05" db="EMBL/GenBank/DDBJ databases">
        <authorList>
            <person name="Lanie J.A."/>
            <person name="Ng W.-L."/>
            <person name="Kazmierczak K.M."/>
            <person name="Andrzejewski T.M."/>
            <person name="Davidsen T.M."/>
            <person name="Wayne K.J."/>
            <person name="Tettelin H."/>
            <person name="Glass J.I."/>
            <person name="Rusch D."/>
            <person name="Podicherti R."/>
            <person name="Tsui H.-C.T."/>
            <person name="Winkler M.E."/>
        </authorList>
    </citation>
    <scope>NUCLEOTIDE SEQUENCE</scope>
</reference>